<feature type="binding site" evidence="7">
    <location>
        <position position="293"/>
    </location>
    <ligand>
        <name>Mg(2+)</name>
        <dbReference type="ChEBI" id="CHEBI:18420"/>
    </ligand>
</feature>
<dbReference type="EMBL" id="BAAADM010000006">
    <property type="protein sequence ID" value="GAA0430178.1"/>
    <property type="molecule type" value="Genomic_DNA"/>
</dbReference>
<keyword evidence="11" id="KW-1185">Reference proteome</keyword>
<evidence type="ECO:0000256" key="1">
    <source>
        <dbReference type="ARBA" id="ARBA00005209"/>
    </source>
</evidence>
<comment type="caution">
    <text evidence="10">The sequence shown here is derived from an EMBL/GenBank/DDBJ whole genome shotgun (WGS) entry which is preliminary data.</text>
</comment>
<evidence type="ECO:0000313" key="11">
    <source>
        <dbReference type="Proteomes" id="UP001501459"/>
    </source>
</evidence>
<feature type="active site" description="Nucleophile" evidence="7">
    <location>
        <position position="12"/>
    </location>
</feature>
<evidence type="ECO:0000256" key="3">
    <source>
        <dbReference type="ARBA" id="ARBA00022676"/>
    </source>
</evidence>
<feature type="binding site" evidence="7">
    <location>
        <position position="392"/>
    </location>
    <ligand>
        <name>[4Fe-4S] cluster</name>
        <dbReference type="ChEBI" id="CHEBI:49883"/>
    </ligand>
</feature>
<dbReference type="SUPFAM" id="SSF53271">
    <property type="entry name" value="PRTase-like"/>
    <property type="match status" value="1"/>
</dbReference>
<dbReference type="SUPFAM" id="SSF56235">
    <property type="entry name" value="N-terminal nucleophile aminohydrolases (Ntn hydrolases)"/>
    <property type="match status" value="1"/>
</dbReference>
<feature type="binding site" evidence="7">
    <location>
        <position position="246"/>
    </location>
    <ligand>
        <name>[4Fe-4S] cluster</name>
        <dbReference type="ChEBI" id="CHEBI:49883"/>
    </ligand>
</feature>
<evidence type="ECO:0000256" key="4">
    <source>
        <dbReference type="ARBA" id="ARBA00022679"/>
    </source>
</evidence>
<keyword evidence="7" id="KW-0411">Iron-sulfur</keyword>
<keyword evidence="7" id="KW-0004">4Fe-4S</keyword>
<accession>A0ABP3IWC1</accession>
<keyword evidence="4 7" id="KW-0808">Transferase</keyword>
<dbReference type="PROSITE" id="PS51278">
    <property type="entry name" value="GATASE_TYPE_2"/>
    <property type="match status" value="1"/>
</dbReference>
<reference evidence="11" key="1">
    <citation type="journal article" date="2019" name="Int. J. Syst. Evol. Microbiol.">
        <title>The Global Catalogue of Microorganisms (GCM) 10K type strain sequencing project: providing services to taxonomists for standard genome sequencing and annotation.</title>
        <authorList>
            <consortium name="The Broad Institute Genomics Platform"/>
            <consortium name="The Broad Institute Genome Sequencing Center for Infectious Disease"/>
            <person name="Wu L."/>
            <person name="Ma J."/>
        </authorList>
    </citation>
    <scope>NUCLEOTIDE SEQUENCE [LARGE SCALE GENOMIC DNA]</scope>
    <source>
        <strain evidence="11">JCM 12149</strain>
    </source>
</reference>
<evidence type="ECO:0000259" key="9">
    <source>
        <dbReference type="PROSITE" id="PS51278"/>
    </source>
</evidence>
<dbReference type="InterPro" id="IPR005854">
    <property type="entry name" value="PurF"/>
</dbReference>
<feature type="binding site" evidence="7">
    <location>
        <position position="355"/>
    </location>
    <ligand>
        <name>Mg(2+)</name>
        <dbReference type="ChEBI" id="CHEBI:18420"/>
    </ligand>
</feature>
<dbReference type="RefSeq" id="WP_343750729.1">
    <property type="nucleotide sequence ID" value="NZ_BAAADM010000006.1"/>
</dbReference>
<feature type="binding site" evidence="7">
    <location>
        <position position="449"/>
    </location>
    <ligand>
        <name>[4Fe-4S] cluster</name>
        <dbReference type="ChEBI" id="CHEBI:49883"/>
    </ligand>
</feature>
<dbReference type="InterPro" id="IPR035584">
    <property type="entry name" value="PurF_N"/>
</dbReference>
<dbReference type="InterPro" id="IPR029055">
    <property type="entry name" value="Ntn_hydrolases_N"/>
</dbReference>
<keyword evidence="5 7" id="KW-0658">Purine biosynthesis</keyword>
<dbReference type="InterPro" id="IPR017932">
    <property type="entry name" value="GATase_2_dom"/>
</dbReference>
<proteinExistence type="inferred from homology"/>
<comment type="similarity">
    <text evidence="2 7 8">In the C-terminal section; belongs to the purine/pyrimidine phosphoribosyltransferase family.</text>
</comment>
<comment type="cofactor">
    <cofactor evidence="7">
        <name>Mg(2+)</name>
        <dbReference type="ChEBI" id="CHEBI:18420"/>
    </cofactor>
    <text evidence="7">Binds 1 Mg(2+) ion per subunit.</text>
</comment>
<dbReference type="CDD" id="cd00715">
    <property type="entry name" value="GPATase_N"/>
    <property type="match status" value="1"/>
</dbReference>
<dbReference type="Gene3D" id="3.60.20.10">
    <property type="entry name" value="Glutamine Phosphoribosylpyrophosphate, subunit 1, domain 1"/>
    <property type="match status" value="1"/>
</dbReference>
<comment type="function">
    <text evidence="7">Catalyzes the formation of phosphoribosylamine from phosphoribosylpyrophosphate (PRPP) and glutamine.</text>
</comment>
<comment type="cofactor">
    <cofactor evidence="7">
        <name>[4Fe-4S] cluster</name>
        <dbReference type="ChEBI" id="CHEBI:49883"/>
    </cofactor>
    <text evidence="7">Binds 1 [4Fe-4S] cluster per subunit.</text>
</comment>
<keyword evidence="7" id="KW-0479">Metal-binding</keyword>
<dbReference type="Gene3D" id="3.40.50.2020">
    <property type="match status" value="1"/>
</dbReference>
<keyword evidence="7" id="KW-0460">Magnesium</keyword>
<evidence type="ECO:0000256" key="8">
    <source>
        <dbReference type="PIRNR" id="PIRNR000485"/>
    </source>
</evidence>
<dbReference type="PANTHER" id="PTHR11907">
    <property type="entry name" value="AMIDOPHOSPHORIBOSYLTRANSFERASE"/>
    <property type="match status" value="1"/>
</dbReference>
<evidence type="ECO:0000256" key="5">
    <source>
        <dbReference type="ARBA" id="ARBA00022755"/>
    </source>
</evidence>
<comment type="pathway">
    <text evidence="1 7 8">Purine metabolism; IMP biosynthesis via de novo pathway; N(1)-(5-phospho-D-ribosyl)glycinamide from 5-phospho-alpha-D-ribose 1-diphosphate: step 1/2.</text>
</comment>
<evidence type="ECO:0000256" key="2">
    <source>
        <dbReference type="ARBA" id="ARBA00010138"/>
    </source>
</evidence>
<dbReference type="EC" id="2.4.2.14" evidence="7"/>
<evidence type="ECO:0000256" key="7">
    <source>
        <dbReference type="HAMAP-Rule" id="MF_01931"/>
    </source>
</evidence>
<dbReference type="Proteomes" id="UP001501459">
    <property type="component" value="Unassembled WGS sequence"/>
</dbReference>
<feature type="binding site" evidence="7">
    <location>
        <position position="356"/>
    </location>
    <ligand>
        <name>Mg(2+)</name>
        <dbReference type="ChEBI" id="CHEBI:18420"/>
    </ligand>
</feature>
<feature type="domain" description="Glutamine amidotransferase type-2" evidence="9">
    <location>
        <begin position="12"/>
        <end position="230"/>
    </location>
</feature>
<dbReference type="HAMAP" id="MF_01931">
    <property type="entry name" value="PurF"/>
    <property type="match status" value="1"/>
</dbReference>
<dbReference type="InterPro" id="IPR000836">
    <property type="entry name" value="PRTase_dom"/>
</dbReference>
<protein>
    <recommendedName>
        <fullName evidence="7">Amidophosphoribosyltransferase</fullName>
        <shortName evidence="7">ATase</shortName>
        <ecNumber evidence="7">2.4.2.14</ecNumber>
    </recommendedName>
    <alternativeName>
        <fullName evidence="7">Glutamine phosphoribosylpyrophosphate amidotransferase</fullName>
        <shortName evidence="7">GPATase</shortName>
    </alternativeName>
</protein>
<feature type="binding site" evidence="7">
    <location>
        <position position="446"/>
    </location>
    <ligand>
        <name>[4Fe-4S] cluster</name>
        <dbReference type="ChEBI" id="CHEBI:49883"/>
    </ligand>
</feature>
<sequence length="482" mass="52005">MPAEQKSITEECGIFGIWGHPKAAELTYYGLHAMQHRGQDGAGLVVNNGKRLLSHKGLGLVNDVFSFAEFSQLSGNVAIGHVRSATEGSQVYENVQPLLFQSQIQSMALANNGNLMNADRLQSELEHKGSILQTSSDTEVVAHLMKQRSMEVNETAIADALNQTSGAYGFLILTDDKLYAAVDPNGIRPLSIGRLGDAYVVASESCAFDQIGAVFERDVLPGELVTISDDGLQSSRFAMRGQRRMCAMEYVYLSRPDSDVNAVNVHASRKQMGKELASEAPAAADIVVGVPDSSISAAIGFAEESGLPYEMGIIKNRYVGRTFIQPSQELREQGVKMKLAPVRGMVEGKKVVMIDDSIVRGTTCKRIVQMLKHAGASEVHVRIASPTIQHPCFYGIDMSTYDELIAANYSLDQIRSMIGADSVSFLSVTGLEKSIIKDKTIHQGICAACMTGYYPVTTDSTNSGNTGSQVGLRGGSDHGKQI</sequence>
<dbReference type="Pfam" id="PF13537">
    <property type="entry name" value="GATase_7"/>
    <property type="match status" value="1"/>
</dbReference>
<dbReference type="Pfam" id="PF00156">
    <property type="entry name" value="Pribosyltran"/>
    <property type="match status" value="1"/>
</dbReference>
<comment type="catalytic activity">
    <reaction evidence="7 8">
        <text>5-phospho-beta-D-ribosylamine + L-glutamate + diphosphate = 5-phospho-alpha-D-ribose 1-diphosphate + L-glutamine + H2O</text>
        <dbReference type="Rhea" id="RHEA:14905"/>
        <dbReference type="ChEBI" id="CHEBI:15377"/>
        <dbReference type="ChEBI" id="CHEBI:29985"/>
        <dbReference type="ChEBI" id="CHEBI:33019"/>
        <dbReference type="ChEBI" id="CHEBI:58017"/>
        <dbReference type="ChEBI" id="CHEBI:58359"/>
        <dbReference type="ChEBI" id="CHEBI:58681"/>
        <dbReference type="EC" id="2.4.2.14"/>
    </reaction>
</comment>
<keyword evidence="7" id="KW-0408">Iron</keyword>
<gene>
    <name evidence="7 10" type="primary">purF</name>
    <name evidence="10" type="ORF">GCM10008983_03200</name>
</gene>
<dbReference type="InterPro" id="IPR029057">
    <property type="entry name" value="PRTase-like"/>
</dbReference>
<evidence type="ECO:0000256" key="6">
    <source>
        <dbReference type="ARBA" id="ARBA00022962"/>
    </source>
</evidence>
<name>A0ABP3IWC1_9BACI</name>
<keyword evidence="3 7" id="KW-0328">Glycosyltransferase</keyword>
<dbReference type="PIRSF" id="PIRSF000485">
    <property type="entry name" value="Amd_phspho_trans"/>
    <property type="match status" value="1"/>
</dbReference>
<dbReference type="NCBIfam" id="TIGR01134">
    <property type="entry name" value="purF"/>
    <property type="match status" value="1"/>
</dbReference>
<evidence type="ECO:0000313" key="10">
    <source>
        <dbReference type="EMBL" id="GAA0430178.1"/>
    </source>
</evidence>
<organism evidence="10 11">
    <name type="scientific">Lentibacillus halophilus</name>
    <dbReference type="NCBI Taxonomy" id="295065"/>
    <lineage>
        <taxon>Bacteria</taxon>
        <taxon>Bacillati</taxon>
        <taxon>Bacillota</taxon>
        <taxon>Bacilli</taxon>
        <taxon>Bacillales</taxon>
        <taxon>Bacillaceae</taxon>
        <taxon>Lentibacillus</taxon>
    </lineage>
</organism>
<keyword evidence="6 7" id="KW-0315">Glutamine amidotransferase</keyword>
<dbReference type="CDD" id="cd06223">
    <property type="entry name" value="PRTases_typeI"/>
    <property type="match status" value="1"/>
</dbReference>